<dbReference type="InterPro" id="IPR011006">
    <property type="entry name" value="CheY-like_superfamily"/>
</dbReference>
<keyword evidence="1 5" id="KW-0597">Phosphoprotein</keyword>
<dbReference type="PROSITE" id="PS50043">
    <property type="entry name" value="HTH_LUXR_2"/>
    <property type="match status" value="1"/>
</dbReference>
<gene>
    <name evidence="8" type="ORF">FPZ11_00820</name>
</gene>
<dbReference type="SUPFAM" id="SSF52172">
    <property type="entry name" value="CheY-like"/>
    <property type="match status" value="1"/>
</dbReference>
<dbReference type="AlphaFoldDB" id="A0A5B8M1H1"/>
<dbReference type="Proteomes" id="UP000320216">
    <property type="component" value="Chromosome"/>
</dbReference>
<dbReference type="InterPro" id="IPR039420">
    <property type="entry name" value="WalR-like"/>
</dbReference>
<evidence type="ECO:0000256" key="4">
    <source>
        <dbReference type="ARBA" id="ARBA00023163"/>
    </source>
</evidence>
<dbReference type="InterPro" id="IPR058245">
    <property type="entry name" value="NreC/VraR/RcsB-like_REC"/>
</dbReference>
<accession>A0A5B8M1H1</accession>
<feature type="modified residue" description="4-aspartylphosphate" evidence="5">
    <location>
        <position position="54"/>
    </location>
</feature>
<feature type="domain" description="Response regulatory" evidence="7">
    <location>
        <begin position="3"/>
        <end position="123"/>
    </location>
</feature>
<dbReference type="CDD" id="cd17535">
    <property type="entry name" value="REC_NarL-like"/>
    <property type="match status" value="1"/>
</dbReference>
<dbReference type="InterPro" id="IPR001789">
    <property type="entry name" value="Sig_transdc_resp-reg_receiver"/>
</dbReference>
<dbReference type="InterPro" id="IPR016032">
    <property type="entry name" value="Sig_transdc_resp-reg_C-effctor"/>
</dbReference>
<evidence type="ECO:0000256" key="3">
    <source>
        <dbReference type="ARBA" id="ARBA00023125"/>
    </source>
</evidence>
<dbReference type="PROSITE" id="PS00622">
    <property type="entry name" value="HTH_LUXR_1"/>
    <property type="match status" value="1"/>
</dbReference>
<dbReference type="PROSITE" id="PS50110">
    <property type="entry name" value="RESPONSE_REGULATORY"/>
    <property type="match status" value="1"/>
</dbReference>
<dbReference type="PANTHER" id="PTHR43214:SF24">
    <property type="entry name" value="TRANSCRIPTIONAL REGULATORY PROTEIN NARL-RELATED"/>
    <property type="match status" value="1"/>
</dbReference>
<name>A0A5B8M1H1_9MICO</name>
<keyword evidence="3" id="KW-0238">DNA-binding</keyword>
<dbReference type="PANTHER" id="PTHR43214">
    <property type="entry name" value="TWO-COMPONENT RESPONSE REGULATOR"/>
    <property type="match status" value="1"/>
</dbReference>
<keyword evidence="2" id="KW-0805">Transcription regulation</keyword>
<reference evidence="8 9" key="1">
    <citation type="submission" date="2019-07" db="EMBL/GenBank/DDBJ databases">
        <title>Full genome sequence of Humibacter sp. WJ7-1.</title>
        <authorList>
            <person name="Im W.-T."/>
        </authorList>
    </citation>
    <scope>NUCLEOTIDE SEQUENCE [LARGE SCALE GENOMIC DNA]</scope>
    <source>
        <strain evidence="8 9">WJ7-1</strain>
    </source>
</reference>
<feature type="domain" description="HTH luxR-type" evidence="6">
    <location>
        <begin position="144"/>
        <end position="209"/>
    </location>
</feature>
<dbReference type="RefSeq" id="WP_146317562.1">
    <property type="nucleotide sequence ID" value="NZ_CP042305.1"/>
</dbReference>
<keyword evidence="4" id="KW-0804">Transcription</keyword>
<dbReference type="Pfam" id="PF00072">
    <property type="entry name" value="Response_reg"/>
    <property type="match status" value="1"/>
</dbReference>
<dbReference type="KEGG" id="huw:FPZ11_00820"/>
<dbReference type="SMART" id="SM00421">
    <property type="entry name" value="HTH_LUXR"/>
    <property type="match status" value="1"/>
</dbReference>
<dbReference type="GO" id="GO:0006355">
    <property type="term" value="P:regulation of DNA-templated transcription"/>
    <property type="evidence" value="ECO:0007669"/>
    <property type="project" value="InterPro"/>
</dbReference>
<dbReference type="Pfam" id="PF00196">
    <property type="entry name" value="GerE"/>
    <property type="match status" value="1"/>
</dbReference>
<proteinExistence type="predicted"/>
<evidence type="ECO:0000313" key="8">
    <source>
        <dbReference type="EMBL" id="QDZ13540.1"/>
    </source>
</evidence>
<dbReference type="Gene3D" id="3.40.50.2300">
    <property type="match status" value="1"/>
</dbReference>
<protein>
    <submittedName>
        <fullName evidence="8">Response regulator transcription factor</fullName>
    </submittedName>
</protein>
<evidence type="ECO:0000256" key="1">
    <source>
        <dbReference type="ARBA" id="ARBA00022553"/>
    </source>
</evidence>
<keyword evidence="9" id="KW-1185">Reference proteome</keyword>
<dbReference type="PRINTS" id="PR00038">
    <property type="entry name" value="HTHLUXR"/>
</dbReference>
<dbReference type="OrthoDB" id="9808843at2"/>
<dbReference type="SMART" id="SM00448">
    <property type="entry name" value="REC"/>
    <property type="match status" value="1"/>
</dbReference>
<evidence type="ECO:0000313" key="9">
    <source>
        <dbReference type="Proteomes" id="UP000320216"/>
    </source>
</evidence>
<dbReference type="CDD" id="cd06170">
    <property type="entry name" value="LuxR_C_like"/>
    <property type="match status" value="1"/>
</dbReference>
<dbReference type="GO" id="GO:0000160">
    <property type="term" value="P:phosphorelay signal transduction system"/>
    <property type="evidence" value="ECO:0007669"/>
    <property type="project" value="InterPro"/>
</dbReference>
<evidence type="ECO:0000259" key="6">
    <source>
        <dbReference type="PROSITE" id="PS50043"/>
    </source>
</evidence>
<evidence type="ECO:0000259" key="7">
    <source>
        <dbReference type="PROSITE" id="PS50110"/>
    </source>
</evidence>
<dbReference type="InterPro" id="IPR000792">
    <property type="entry name" value="Tscrpt_reg_LuxR_C"/>
</dbReference>
<evidence type="ECO:0000256" key="5">
    <source>
        <dbReference type="PROSITE-ProRule" id="PRU00169"/>
    </source>
</evidence>
<organism evidence="8 9">
    <name type="scientific">Humibacter ginsenosidimutans</name>
    <dbReference type="NCBI Taxonomy" id="2599293"/>
    <lineage>
        <taxon>Bacteria</taxon>
        <taxon>Bacillati</taxon>
        <taxon>Actinomycetota</taxon>
        <taxon>Actinomycetes</taxon>
        <taxon>Micrococcales</taxon>
        <taxon>Microbacteriaceae</taxon>
        <taxon>Humibacter</taxon>
    </lineage>
</organism>
<dbReference type="SUPFAM" id="SSF46894">
    <property type="entry name" value="C-terminal effector domain of the bipartite response regulators"/>
    <property type="match status" value="1"/>
</dbReference>
<sequence>MIRVIIADDHPLVRRGIRAMLDDETDLDVVAEAENGAEAVERAATVGADVVLMDLRMPVLGGAGATARLLADARARGDVVRVLVLTTFESDADVLQAIEAGASGYLLKAAPHDEVVAAVRAVARGRTVLAPGIAEALVRGTRNAAIEGVRLSDREAQVLALVAEGSSNVQIAARLFIAESTVKTHLVHVFEKLGVDDRTRAVTRAQELGLLDSRPPRPAR</sequence>
<dbReference type="EMBL" id="CP042305">
    <property type="protein sequence ID" value="QDZ13540.1"/>
    <property type="molecule type" value="Genomic_DNA"/>
</dbReference>
<evidence type="ECO:0000256" key="2">
    <source>
        <dbReference type="ARBA" id="ARBA00023015"/>
    </source>
</evidence>
<dbReference type="GO" id="GO:0003677">
    <property type="term" value="F:DNA binding"/>
    <property type="evidence" value="ECO:0007669"/>
    <property type="project" value="UniProtKB-KW"/>
</dbReference>